<evidence type="ECO:0000313" key="4">
    <source>
        <dbReference type="EMBL" id="RVU02799.1"/>
    </source>
</evidence>
<evidence type="ECO:0000256" key="2">
    <source>
        <dbReference type="SAM" id="SignalP"/>
    </source>
</evidence>
<dbReference type="SUPFAM" id="SSF51445">
    <property type="entry name" value="(Trans)glycosidases"/>
    <property type="match status" value="1"/>
</dbReference>
<dbReference type="SUPFAM" id="SSF51011">
    <property type="entry name" value="Glycosyl hydrolase domain"/>
    <property type="match status" value="1"/>
</dbReference>
<feature type="region of interest" description="Disordered" evidence="1">
    <location>
        <begin position="212"/>
        <end position="235"/>
    </location>
</feature>
<keyword evidence="2" id="KW-0732">Signal</keyword>
<dbReference type="SMART" id="SM00642">
    <property type="entry name" value="Aamy"/>
    <property type="match status" value="1"/>
</dbReference>
<dbReference type="EMBL" id="SACK01000001">
    <property type="protein sequence ID" value="RVU02799.1"/>
    <property type="molecule type" value="Genomic_DNA"/>
</dbReference>
<dbReference type="AlphaFoldDB" id="A0A437MYV3"/>
<dbReference type="GO" id="GO:0005975">
    <property type="term" value="P:carbohydrate metabolic process"/>
    <property type="evidence" value="ECO:0007669"/>
    <property type="project" value="InterPro"/>
</dbReference>
<feature type="chain" id="PRO_5019088264" evidence="2">
    <location>
        <begin position="29"/>
        <end position="816"/>
    </location>
</feature>
<dbReference type="NCBIfam" id="TIGR04183">
    <property type="entry name" value="Por_Secre_tail"/>
    <property type="match status" value="1"/>
</dbReference>
<dbReference type="InterPro" id="IPR006047">
    <property type="entry name" value="GH13_cat_dom"/>
</dbReference>
<organism evidence="4 5">
    <name type="scientific">Mucilaginibacter limnophilus</name>
    <dbReference type="NCBI Taxonomy" id="1932778"/>
    <lineage>
        <taxon>Bacteria</taxon>
        <taxon>Pseudomonadati</taxon>
        <taxon>Bacteroidota</taxon>
        <taxon>Sphingobacteriia</taxon>
        <taxon>Sphingobacteriales</taxon>
        <taxon>Sphingobacteriaceae</taxon>
        <taxon>Mucilaginibacter</taxon>
    </lineage>
</organism>
<dbReference type="PANTHER" id="PTHR43447">
    <property type="entry name" value="ALPHA-AMYLASE"/>
    <property type="match status" value="1"/>
</dbReference>
<dbReference type="InterPro" id="IPR013780">
    <property type="entry name" value="Glyco_hydro_b"/>
</dbReference>
<sequence>MPVKLSGKKAFPLLICFHLICLNSIAQKAILQAFYLGGHYNGNNWVLDKTHGVPCPPDPNSMVPTETWHYDRIAKQANIIASSGFTAVWLPPFSKGNLGFSGSAANPRFIVGGIYDGGYGLFDDYDLGDKLQNGNYQTRYGSRTQLTRMIAMLRANGLDTYEDFILNHRSITANVTPIAPDYLWYNYKDAYGNNGGGRFPKYTLDFHNPNQYPAAPGGPDDPHEPNMVYPDGTPTGGNDGTFGPDFAHINGQHGVHGFAGVYCAQQLGRWGDWLIKATGIQGYRLDAAGGISWDFLKEFVQYGAMKDKFVYAELLTSKYGPAHVKQWAQQSMQQAGNSNFTCYDFSLQGTLQTLCRTNRFWMGALQTKYLSWGTSNEINPEAGSVDPGPYDIYRSYMVTAPNQAVTVVNEINSESGTNPLLPKHSLLGYAYTLTIGFGTPIVSYKDWSTDADCYGSTMLDDHNLNYHLNKLLWCHKFICTGGISNEYNPSNGWVYAFQKTGGQQSMVFLNSNQSAAVTLSAPTSIPDGTVLTDYTDHNITATVTNGKLTVTVPANVNGRGYLVMAPEGITGSFDPEIKTVTQEWDASNDLSIPPASNTQQEVCRIWVDAGKSITTSLLDYNVDGWLANTNLHLELNKTSLDNSTHVKVASRIFNATQKGQTLTYTTPAGDAPGYYSLWVKGNNLPDSTSNWWFNVQGTYTSSQTAPANFNDTIPTLVKARKVFVPDTVAMPESKFGVYPNPSNDTVFAEYQLTQSIEVQLKLIDMNGKVVLRRNEGIKHKGANKAELKVSGLSESVYFLQIIAGNKVLETRKIIKR</sequence>
<proteinExistence type="predicted"/>
<evidence type="ECO:0000313" key="5">
    <source>
        <dbReference type="Proteomes" id="UP000282759"/>
    </source>
</evidence>
<evidence type="ECO:0000259" key="3">
    <source>
        <dbReference type="SMART" id="SM00642"/>
    </source>
</evidence>
<dbReference type="InterPro" id="IPR017853">
    <property type="entry name" value="GH"/>
</dbReference>
<reference evidence="4 5" key="1">
    <citation type="submission" date="2019-01" db="EMBL/GenBank/DDBJ databases">
        <authorList>
            <person name="Chen W.-M."/>
        </authorList>
    </citation>
    <scope>NUCLEOTIDE SEQUENCE [LARGE SCALE GENOMIC DNA]</scope>
    <source>
        <strain evidence="4 5">YBJ-36</strain>
    </source>
</reference>
<feature type="signal peptide" evidence="2">
    <location>
        <begin position="1"/>
        <end position="28"/>
    </location>
</feature>
<gene>
    <name evidence="4" type="ORF">EOD41_02345</name>
</gene>
<feature type="domain" description="Glycosyl hydrolase family 13 catalytic" evidence="3">
    <location>
        <begin position="28"/>
        <end position="475"/>
    </location>
</feature>
<evidence type="ECO:0000256" key="1">
    <source>
        <dbReference type="SAM" id="MobiDB-lite"/>
    </source>
</evidence>
<dbReference type="Gene3D" id="2.60.40.1180">
    <property type="entry name" value="Golgi alpha-mannosidase II"/>
    <property type="match status" value="1"/>
</dbReference>
<accession>A0A437MYV3</accession>
<dbReference type="InterPro" id="IPR026444">
    <property type="entry name" value="Secre_tail"/>
</dbReference>
<dbReference type="Gene3D" id="3.20.20.80">
    <property type="entry name" value="Glycosidases"/>
    <property type="match status" value="2"/>
</dbReference>
<name>A0A437MYV3_9SPHI</name>
<dbReference type="OrthoDB" id="9806009at2"/>
<dbReference type="Pfam" id="PF18962">
    <property type="entry name" value="Por_Secre_tail"/>
    <property type="match status" value="1"/>
</dbReference>
<dbReference type="Proteomes" id="UP000282759">
    <property type="component" value="Unassembled WGS sequence"/>
</dbReference>
<protein>
    <submittedName>
        <fullName evidence="4">T9SS type A sorting domain-containing protein</fullName>
    </submittedName>
</protein>
<dbReference type="RefSeq" id="WP_127703165.1">
    <property type="nucleotide sequence ID" value="NZ_SACK01000001.1"/>
</dbReference>
<keyword evidence="5" id="KW-1185">Reference proteome</keyword>
<comment type="caution">
    <text evidence="4">The sequence shown here is derived from an EMBL/GenBank/DDBJ whole genome shotgun (WGS) entry which is preliminary data.</text>
</comment>